<dbReference type="EMBL" id="JADIND010000098">
    <property type="protein sequence ID" value="MBO8430669.1"/>
    <property type="molecule type" value="Genomic_DNA"/>
</dbReference>
<dbReference type="Proteomes" id="UP000823632">
    <property type="component" value="Unassembled WGS sequence"/>
</dbReference>
<name>A0A9D9GZP1_9BACT</name>
<comment type="caution">
    <text evidence="1">The sequence shown here is derived from an EMBL/GenBank/DDBJ whole genome shotgun (WGS) entry which is preliminary data.</text>
</comment>
<gene>
    <name evidence="1" type="ORF">IAC76_04715</name>
</gene>
<evidence type="ECO:0008006" key="3">
    <source>
        <dbReference type="Google" id="ProtNLM"/>
    </source>
</evidence>
<sequence>MNYKEAKDKLLASDIKGCLQFFKNNGYILEAAYCELLNDNIDNALSLFLTLKDEDTRAEWGAFLCKLISGNADKYPTYLQLRNFLEIDLDILIKHFKGDYVQNIIKYADWMCRINPEVHKFIGRVLINNGIDEYGRMYLTAAKDYFFQDPELHYLLAVEFLKEKDFKAAVDSLNNCLKVLPGYFPAINMLRNLKPDC</sequence>
<reference evidence="1" key="1">
    <citation type="submission" date="2020-10" db="EMBL/GenBank/DDBJ databases">
        <authorList>
            <person name="Gilroy R."/>
        </authorList>
    </citation>
    <scope>NUCLEOTIDE SEQUENCE</scope>
    <source>
        <strain evidence="1">10192</strain>
    </source>
</reference>
<dbReference type="SUPFAM" id="SSF48452">
    <property type="entry name" value="TPR-like"/>
    <property type="match status" value="1"/>
</dbReference>
<dbReference type="AlphaFoldDB" id="A0A9D9GZP1"/>
<dbReference type="InterPro" id="IPR011990">
    <property type="entry name" value="TPR-like_helical_dom_sf"/>
</dbReference>
<evidence type="ECO:0000313" key="1">
    <source>
        <dbReference type="EMBL" id="MBO8430669.1"/>
    </source>
</evidence>
<dbReference type="Gene3D" id="1.25.40.10">
    <property type="entry name" value="Tetratricopeptide repeat domain"/>
    <property type="match status" value="1"/>
</dbReference>
<organism evidence="1 2">
    <name type="scientific">Candidatus Scatousia excrementipullorum</name>
    <dbReference type="NCBI Taxonomy" id="2840936"/>
    <lineage>
        <taxon>Bacteria</taxon>
        <taxon>Candidatus Scatousia</taxon>
    </lineage>
</organism>
<proteinExistence type="predicted"/>
<evidence type="ECO:0000313" key="2">
    <source>
        <dbReference type="Proteomes" id="UP000823632"/>
    </source>
</evidence>
<accession>A0A9D9GZP1</accession>
<reference evidence="1" key="2">
    <citation type="journal article" date="2021" name="PeerJ">
        <title>Extensive microbial diversity within the chicken gut microbiome revealed by metagenomics and culture.</title>
        <authorList>
            <person name="Gilroy R."/>
            <person name="Ravi A."/>
            <person name="Getino M."/>
            <person name="Pursley I."/>
            <person name="Horton D.L."/>
            <person name="Alikhan N.F."/>
            <person name="Baker D."/>
            <person name="Gharbi K."/>
            <person name="Hall N."/>
            <person name="Watson M."/>
            <person name="Adriaenssens E.M."/>
            <person name="Foster-Nyarko E."/>
            <person name="Jarju S."/>
            <person name="Secka A."/>
            <person name="Antonio M."/>
            <person name="Oren A."/>
            <person name="Chaudhuri R.R."/>
            <person name="La Ragione R."/>
            <person name="Hildebrand F."/>
            <person name="Pallen M.J."/>
        </authorList>
    </citation>
    <scope>NUCLEOTIDE SEQUENCE</scope>
    <source>
        <strain evidence="1">10192</strain>
    </source>
</reference>
<protein>
    <recommendedName>
        <fullName evidence="3">Tetratricopeptide repeat protein</fullName>
    </recommendedName>
</protein>